<dbReference type="InterPro" id="IPR027417">
    <property type="entry name" value="P-loop_NTPase"/>
</dbReference>
<dbReference type="Gene3D" id="3.40.50.300">
    <property type="entry name" value="P-loop containing nucleotide triphosphate hydrolases"/>
    <property type="match status" value="2"/>
</dbReference>
<evidence type="ECO:0000256" key="2">
    <source>
        <dbReference type="ARBA" id="ARBA00022737"/>
    </source>
</evidence>
<accession>A0ABV1FIK5</accession>
<evidence type="ECO:0000256" key="1">
    <source>
        <dbReference type="ARBA" id="ARBA00022448"/>
    </source>
</evidence>
<dbReference type="Proteomes" id="UP001438008">
    <property type="component" value="Unassembled WGS sequence"/>
</dbReference>
<sequence>MSENILEVHGLTKEFAGVRALDNIEFSVEKGEIHALMGENGAGKSTLIKILTGLYKADAGQIIFDHEERKFTTVQSAQKAGVSTIYQELNMIPYLTVSENIFLGHYPYNQSGIDWKKMHEDAQALIDEVGIDIDVKKTLNNYSTAKQQIISIIRAVNFNCKLLIMDEPTSSLDTNEVEILFGIMDKMKAKGVSMIFISHRLDEVYKKCDRITVLKDGHYMGTWKTEELSEYELLKTMLGKKEVKLERTLPIRDFSDKEDVLEVKNLIRVPYVNDVSFHIKKGEILGLAGLLGAGRTETARIIFGCDHPDSGEIYVEGKQVKIKSPEDAIKAGLAFCTENRREEGIFPDVTVQNNLTICSLDNLTKGGFINSKKRKQLSDDYIQKLLIKTPSGEQLIKNLSGGNQQKVILSRWMAIHPKLIILDEPTRGIDVGAKAEIEKLIHDFSANGISVLFISSEMAELVRNCDRILVLRDGKAMGELSGGDISEKSIMETIATGKEK</sequence>
<feature type="domain" description="ABC transporter" evidence="5">
    <location>
        <begin position="255"/>
        <end position="498"/>
    </location>
</feature>
<dbReference type="InterPro" id="IPR017871">
    <property type="entry name" value="ABC_transporter-like_CS"/>
</dbReference>
<dbReference type="Pfam" id="PF00005">
    <property type="entry name" value="ABC_tran"/>
    <property type="match status" value="2"/>
</dbReference>
<dbReference type="PROSITE" id="PS00211">
    <property type="entry name" value="ABC_TRANSPORTER_1"/>
    <property type="match status" value="1"/>
</dbReference>
<dbReference type="SMART" id="SM00382">
    <property type="entry name" value="AAA"/>
    <property type="match status" value="2"/>
</dbReference>
<keyword evidence="4 6" id="KW-0067">ATP-binding</keyword>
<dbReference type="PANTHER" id="PTHR43790">
    <property type="entry name" value="CARBOHYDRATE TRANSPORT ATP-BINDING PROTEIN MG119-RELATED"/>
    <property type="match status" value="1"/>
</dbReference>
<comment type="caution">
    <text evidence="6">The sequence shown here is derived from an EMBL/GenBank/DDBJ whole genome shotgun (WGS) entry which is preliminary data.</text>
</comment>
<dbReference type="InterPro" id="IPR003593">
    <property type="entry name" value="AAA+_ATPase"/>
</dbReference>
<dbReference type="CDD" id="cd03215">
    <property type="entry name" value="ABC_Carb_Monos_II"/>
    <property type="match status" value="1"/>
</dbReference>
<dbReference type="SUPFAM" id="SSF52540">
    <property type="entry name" value="P-loop containing nucleoside triphosphate hydrolases"/>
    <property type="match status" value="2"/>
</dbReference>
<gene>
    <name evidence="6" type="ORF">WMO29_10420</name>
</gene>
<evidence type="ECO:0000256" key="4">
    <source>
        <dbReference type="ARBA" id="ARBA00022840"/>
    </source>
</evidence>
<dbReference type="InterPro" id="IPR050107">
    <property type="entry name" value="ABC_carbohydrate_import_ATPase"/>
</dbReference>
<dbReference type="GO" id="GO:0005524">
    <property type="term" value="F:ATP binding"/>
    <property type="evidence" value="ECO:0007669"/>
    <property type="project" value="UniProtKB-KW"/>
</dbReference>
<reference evidence="6 7" key="1">
    <citation type="submission" date="2024-03" db="EMBL/GenBank/DDBJ databases">
        <title>Human intestinal bacterial collection.</title>
        <authorList>
            <person name="Pauvert C."/>
            <person name="Hitch T.C.A."/>
            <person name="Clavel T."/>
        </authorList>
    </citation>
    <scope>NUCLEOTIDE SEQUENCE [LARGE SCALE GENOMIC DNA]</scope>
    <source>
        <strain evidence="6 7">CLA-AA-H132</strain>
    </source>
</reference>
<evidence type="ECO:0000259" key="5">
    <source>
        <dbReference type="PROSITE" id="PS50893"/>
    </source>
</evidence>
<dbReference type="CDD" id="cd03216">
    <property type="entry name" value="ABC_Carb_Monos_I"/>
    <property type="match status" value="1"/>
</dbReference>
<protein>
    <submittedName>
        <fullName evidence="6">Sugar ABC transporter ATP-binding protein</fullName>
    </submittedName>
</protein>
<name>A0ABV1FIK5_9FIRM</name>
<dbReference type="RefSeq" id="WP_349164725.1">
    <property type="nucleotide sequence ID" value="NZ_JBBMFE010000009.1"/>
</dbReference>
<dbReference type="InterPro" id="IPR003439">
    <property type="entry name" value="ABC_transporter-like_ATP-bd"/>
</dbReference>
<keyword evidence="2" id="KW-0677">Repeat</keyword>
<evidence type="ECO:0000313" key="7">
    <source>
        <dbReference type="Proteomes" id="UP001438008"/>
    </source>
</evidence>
<keyword evidence="7" id="KW-1185">Reference proteome</keyword>
<dbReference type="PANTHER" id="PTHR43790:SF9">
    <property type="entry name" value="GALACTOFURANOSE TRANSPORTER ATP-BINDING PROTEIN YTFR"/>
    <property type="match status" value="1"/>
</dbReference>
<evidence type="ECO:0000313" key="6">
    <source>
        <dbReference type="EMBL" id="MEQ2472897.1"/>
    </source>
</evidence>
<feature type="domain" description="ABC transporter" evidence="5">
    <location>
        <begin position="6"/>
        <end position="241"/>
    </location>
</feature>
<evidence type="ECO:0000256" key="3">
    <source>
        <dbReference type="ARBA" id="ARBA00022741"/>
    </source>
</evidence>
<proteinExistence type="predicted"/>
<organism evidence="6 7">
    <name type="scientific">Laedolimicola intestinihominis</name>
    <dbReference type="NCBI Taxonomy" id="3133166"/>
    <lineage>
        <taxon>Bacteria</taxon>
        <taxon>Bacillati</taxon>
        <taxon>Bacillota</taxon>
        <taxon>Clostridia</taxon>
        <taxon>Lachnospirales</taxon>
        <taxon>Lachnospiraceae</taxon>
        <taxon>Laedolimicola</taxon>
    </lineage>
</organism>
<dbReference type="EMBL" id="JBBMFE010000009">
    <property type="protein sequence ID" value="MEQ2472897.1"/>
    <property type="molecule type" value="Genomic_DNA"/>
</dbReference>
<dbReference type="PROSITE" id="PS50893">
    <property type="entry name" value="ABC_TRANSPORTER_2"/>
    <property type="match status" value="2"/>
</dbReference>
<keyword evidence="1" id="KW-0813">Transport</keyword>
<keyword evidence="3" id="KW-0547">Nucleotide-binding</keyword>